<evidence type="ECO:0000256" key="9">
    <source>
        <dbReference type="ARBA" id="ARBA00023224"/>
    </source>
</evidence>
<accession>A0AAV3YAP1</accession>
<dbReference type="EMBL" id="BLXT01000801">
    <property type="protein sequence ID" value="GFN80119.1"/>
    <property type="molecule type" value="Genomic_DNA"/>
</dbReference>
<evidence type="ECO:0000256" key="8">
    <source>
        <dbReference type="ARBA" id="ARBA00023170"/>
    </source>
</evidence>
<feature type="compositionally biased region" description="Acidic residues" evidence="10">
    <location>
        <begin position="332"/>
        <end position="342"/>
    </location>
</feature>
<dbReference type="InterPro" id="IPR016187">
    <property type="entry name" value="CTDL_fold"/>
</dbReference>
<name>A0AAV3YAP1_9GAST</name>
<dbReference type="PROSITE" id="PS50261">
    <property type="entry name" value="G_PROTEIN_RECEP_F2_4"/>
    <property type="match status" value="1"/>
</dbReference>
<feature type="compositionally biased region" description="Basic and acidic residues" evidence="10">
    <location>
        <begin position="750"/>
        <end position="759"/>
    </location>
</feature>
<dbReference type="Pfam" id="PF01825">
    <property type="entry name" value="GPS"/>
    <property type="match status" value="1"/>
</dbReference>
<feature type="region of interest" description="Disordered" evidence="10">
    <location>
        <begin position="1163"/>
        <end position="1204"/>
    </location>
</feature>
<dbReference type="SMART" id="SM00034">
    <property type="entry name" value="CLECT"/>
    <property type="match status" value="1"/>
</dbReference>
<feature type="transmembrane region" description="Helical" evidence="11">
    <location>
        <begin position="1004"/>
        <end position="1024"/>
    </location>
</feature>
<feature type="compositionally biased region" description="Polar residues" evidence="10">
    <location>
        <begin position="1179"/>
        <end position="1198"/>
    </location>
</feature>
<feature type="transmembrane region" description="Helical" evidence="11">
    <location>
        <begin position="937"/>
        <end position="956"/>
    </location>
</feature>
<organism evidence="15 16">
    <name type="scientific">Plakobranchus ocellatus</name>
    <dbReference type="NCBI Taxonomy" id="259542"/>
    <lineage>
        <taxon>Eukaryota</taxon>
        <taxon>Metazoa</taxon>
        <taxon>Spiralia</taxon>
        <taxon>Lophotrochozoa</taxon>
        <taxon>Mollusca</taxon>
        <taxon>Gastropoda</taxon>
        <taxon>Heterobranchia</taxon>
        <taxon>Euthyneura</taxon>
        <taxon>Panpulmonata</taxon>
        <taxon>Sacoglossa</taxon>
        <taxon>Placobranchoidea</taxon>
        <taxon>Plakobranchidae</taxon>
        <taxon>Plakobranchus</taxon>
    </lineage>
</organism>
<evidence type="ECO:0000256" key="4">
    <source>
        <dbReference type="ARBA" id="ARBA00022989"/>
    </source>
</evidence>
<keyword evidence="9" id="KW-0807">Transducer</keyword>
<dbReference type="SUPFAM" id="SSF56436">
    <property type="entry name" value="C-type lectin-like"/>
    <property type="match status" value="1"/>
</dbReference>
<dbReference type="AlphaFoldDB" id="A0AAV3YAP1"/>
<feature type="transmembrane region" description="Helical" evidence="11">
    <location>
        <begin position="1090"/>
        <end position="1112"/>
    </location>
</feature>
<evidence type="ECO:0000259" key="12">
    <source>
        <dbReference type="PROSITE" id="PS50041"/>
    </source>
</evidence>
<dbReference type="InterPro" id="IPR000832">
    <property type="entry name" value="GPCR_2_secretin-like"/>
</dbReference>
<evidence type="ECO:0000259" key="14">
    <source>
        <dbReference type="PROSITE" id="PS50261"/>
    </source>
</evidence>
<dbReference type="Gene3D" id="2.60.220.50">
    <property type="match status" value="1"/>
</dbReference>
<evidence type="ECO:0000256" key="5">
    <source>
        <dbReference type="ARBA" id="ARBA00023040"/>
    </source>
</evidence>
<feature type="compositionally biased region" description="Basic and acidic residues" evidence="10">
    <location>
        <begin position="266"/>
        <end position="304"/>
    </location>
</feature>
<evidence type="ECO:0000256" key="6">
    <source>
        <dbReference type="ARBA" id="ARBA00023136"/>
    </source>
</evidence>
<feature type="compositionally biased region" description="Low complexity" evidence="10">
    <location>
        <begin position="320"/>
        <end position="331"/>
    </location>
</feature>
<dbReference type="Proteomes" id="UP000735302">
    <property type="component" value="Unassembled WGS sequence"/>
</dbReference>
<dbReference type="InterPro" id="IPR017981">
    <property type="entry name" value="GPCR_2-like_7TM"/>
</dbReference>
<evidence type="ECO:0000256" key="1">
    <source>
        <dbReference type="ARBA" id="ARBA00004651"/>
    </source>
</evidence>
<keyword evidence="16" id="KW-1185">Reference proteome</keyword>
<dbReference type="InterPro" id="IPR016186">
    <property type="entry name" value="C-type_lectin-like/link_sf"/>
</dbReference>
<feature type="compositionally biased region" description="Basic and acidic residues" evidence="10">
    <location>
        <begin position="780"/>
        <end position="791"/>
    </location>
</feature>
<dbReference type="GO" id="GO:0005886">
    <property type="term" value="C:plasma membrane"/>
    <property type="evidence" value="ECO:0007669"/>
    <property type="project" value="UniProtKB-SubCell"/>
</dbReference>
<feature type="region of interest" description="Disordered" evidence="10">
    <location>
        <begin position="221"/>
        <end position="375"/>
    </location>
</feature>
<keyword evidence="2" id="KW-1003">Cell membrane</keyword>
<feature type="transmembrane region" description="Helical" evidence="11">
    <location>
        <begin position="1044"/>
        <end position="1069"/>
    </location>
</feature>
<feature type="region of interest" description="Disordered" evidence="10">
    <location>
        <begin position="750"/>
        <end position="794"/>
    </location>
</feature>
<dbReference type="InterPro" id="IPR000203">
    <property type="entry name" value="GPS"/>
</dbReference>
<feature type="compositionally biased region" description="Low complexity" evidence="10">
    <location>
        <begin position="1166"/>
        <end position="1178"/>
    </location>
</feature>
<dbReference type="GO" id="GO:0004930">
    <property type="term" value="F:G protein-coupled receptor activity"/>
    <property type="evidence" value="ECO:0007669"/>
    <property type="project" value="UniProtKB-KW"/>
</dbReference>
<dbReference type="InterPro" id="IPR048072">
    <property type="entry name" value="7tmB2_latrophilin-like"/>
</dbReference>
<feature type="transmembrane region" description="Helical" evidence="11">
    <location>
        <begin position="968"/>
        <end position="992"/>
    </location>
</feature>
<evidence type="ECO:0000256" key="2">
    <source>
        <dbReference type="ARBA" id="ARBA00022475"/>
    </source>
</evidence>
<feature type="compositionally biased region" description="Acidic residues" evidence="10">
    <location>
        <begin position="355"/>
        <end position="375"/>
    </location>
</feature>
<feature type="transmembrane region" description="Helical" evidence="11">
    <location>
        <begin position="1118"/>
        <end position="1141"/>
    </location>
</feature>
<dbReference type="PROSITE" id="PS50221">
    <property type="entry name" value="GAIN_B"/>
    <property type="match status" value="1"/>
</dbReference>
<evidence type="ECO:0000256" key="7">
    <source>
        <dbReference type="ARBA" id="ARBA00023157"/>
    </source>
</evidence>
<evidence type="ECO:0000256" key="3">
    <source>
        <dbReference type="ARBA" id="ARBA00022692"/>
    </source>
</evidence>
<dbReference type="InterPro" id="IPR057244">
    <property type="entry name" value="GAIN_B"/>
</dbReference>
<evidence type="ECO:0000259" key="13">
    <source>
        <dbReference type="PROSITE" id="PS50221"/>
    </source>
</evidence>
<gene>
    <name evidence="15" type="ORF">PoB_000662500</name>
</gene>
<feature type="compositionally biased region" description="Basic and acidic residues" evidence="10">
    <location>
        <begin position="225"/>
        <end position="244"/>
    </location>
</feature>
<dbReference type="Pfam" id="PF00002">
    <property type="entry name" value="7tm_2"/>
    <property type="match status" value="1"/>
</dbReference>
<dbReference type="InterPro" id="IPR032471">
    <property type="entry name" value="AGRL2-4_GAIN_subdom_A"/>
</dbReference>
<dbReference type="FunFam" id="1.20.1070.10:FF:000200">
    <property type="entry name" value="Adhesion G protein-coupled receptor L3"/>
    <property type="match status" value="1"/>
</dbReference>
<dbReference type="PANTHER" id="PTHR12011:SF347">
    <property type="entry name" value="FI21270P1-RELATED"/>
    <property type="match status" value="1"/>
</dbReference>
<dbReference type="Gene3D" id="3.10.100.10">
    <property type="entry name" value="Mannose-Binding Protein A, subunit A"/>
    <property type="match status" value="1"/>
</dbReference>
<keyword evidence="4 11" id="KW-1133">Transmembrane helix</keyword>
<feature type="region of interest" description="Disordered" evidence="10">
    <location>
        <begin position="545"/>
        <end position="567"/>
    </location>
</feature>
<evidence type="ECO:0000313" key="16">
    <source>
        <dbReference type="Proteomes" id="UP000735302"/>
    </source>
</evidence>
<dbReference type="PRINTS" id="PR00249">
    <property type="entry name" value="GPCRSECRETIN"/>
</dbReference>
<keyword evidence="7" id="KW-1015">Disulfide bond</keyword>
<feature type="domain" description="G-protein coupled receptors family 2 profile 2" evidence="14">
    <location>
        <begin position="899"/>
        <end position="1142"/>
    </location>
</feature>
<feature type="domain" description="C-type lectin" evidence="12">
    <location>
        <begin position="50"/>
        <end position="185"/>
    </location>
</feature>
<comment type="caution">
    <text evidence="15">The sequence shown here is derived from an EMBL/GenBank/DDBJ whole genome shotgun (WGS) entry which is preliminary data.</text>
</comment>
<proteinExistence type="predicted"/>
<keyword evidence="6 11" id="KW-0472">Membrane</keyword>
<evidence type="ECO:0000256" key="10">
    <source>
        <dbReference type="SAM" id="MobiDB-lite"/>
    </source>
</evidence>
<dbReference type="PROSITE" id="PS50041">
    <property type="entry name" value="C_TYPE_LECTIN_2"/>
    <property type="match status" value="1"/>
</dbReference>
<feature type="transmembrane region" description="Helical" evidence="11">
    <location>
        <begin position="901"/>
        <end position="925"/>
    </location>
</feature>
<reference evidence="15 16" key="1">
    <citation type="journal article" date="2021" name="Elife">
        <title>Chloroplast acquisition without the gene transfer in kleptoplastic sea slugs, Plakobranchus ocellatus.</title>
        <authorList>
            <person name="Maeda T."/>
            <person name="Takahashi S."/>
            <person name="Yoshida T."/>
            <person name="Shimamura S."/>
            <person name="Takaki Y."/>
            <person name="Nagai Y."/>
            <person name="Toyoda A."/>
            <person name="Suzuki Y."/>
            <person name="Arimoto A."/>
            <person name="Ishii H."/>
            <person name="Satoh N."/>
            <person name="Nishiyama T."/>
            <person name="Hasebe M."/>
            <person name="Maruyama T."/>
            <person name="Minagawa J."/>
            <person name="Obokata J."/>
            <person name="Shigenobu S."/>
        </authorList>
    </citation>
    <scope>NUCLEOTIDE SEQUENCE [LARGE SCALE GENOMIC DNA]</scope>
</reference>
<dbReference type="InterPro" id="IPR001304">
    <property type="entry name" value="C-type_lectin-like"/>
</dbReference>
<evidence type="ECO:0000256" key="11">
    <source>
        <dbReference type="SAM" id="Phobius"/>
    </source>
</evidence>
<dbReference type="CDD" id="cd15440">
    <property type="entry name" value="7tmB2_latrophilin-like_invertebrate"/>
    <property type="match status" value="1"/>
</dbReference>
<dbReference type="CDD" id="cd00037">
    <property type="entry name" value="CLECT"/>
    <property type="match status" value="1"/>
</dbReference>
<feature type="region of interest" description="Disordered" evidence="10">
    <location>
        <begin position="419"/>
        <end position="440"/>
    </location>
</feature>
<keyword evidence="5" id="KW-0297">G-protein coupled receptor</keyword>
<dbReference type="GO" id="GO:0007166">
    <property type="term" value="P:cell surface receptor signaling pathway"/>
    <property type="evidence" value="ECO:0007669"/>
    <property type="project" value="InterPro"/>
</dbReference>
<dbReference type="InterPro" id="IPR036445">
    <property type="entry name" value="GPCR_2_extracell_dom_sf"/>
</dbReference>
<dbReference type="Pfam" id="PF16489">
    <property type="entry name" value="GAIN"/>
    <property type="match status" value="1"/>
</dbReference>
<sequence length="1228" mass="138043">MYSNGEQVLASLLSHSSVYSNGAGWVCVEVNAGGARVKEVVACPDGFENLHRQCFRFVDEKKTWAEADAFCKSLNSDLATLEALQERDALKEVIEENYDDKTKWWIGYRRRDNRDRTFVWEWIPDGSVVQVEMLPWRESKFRKRPRRVYCGGLIYEKSPPRTVKPDQTLLLSNDRCKKKRYFICELHPPKTRPQETTFLTTTGSDINIVTTQTTTPILVEAEDPTDARANEKDRVAIEDQRDIPEMGLASNEHEGSETLRGVAGRARNDRITILKPKKTDKSDKPDKPGKADKPSKPNKPDKPEVQPSEVDNSGMEESETATTSQPVTETTETMENDTDIELNVDNSTNLHENVTENDDDDDDKEESFSDVDDIIDNSKTHVWPSKSKTTPHAINMTAVDNGTTAIFTTTITTATTATTATTTTSTTTPPRQRKTKKKSKSEEDWALEFLPYRGCYTPGVRNSLQQMVKSARNFYPESRNSCPSVKLRKLAWPRTEPGQVAKVQCKRGKGFATFRCDKESVCWKGEPDTTGCASSKLQSLLERVERRGKVTGPKPDNKTDPVPETVAPPTVKESVELTSQLVQVTAEEENTTIDDIIVTSHVLTALTNITLDDDSVDQKKDVEEIVGNVVKAGSNLVSEKKRDMWQEMTEEDKVRSASTLLVAMETATVSMAEKIEEPTVVVQKNEDVELELRVLDIETLEREKKDELVYDSDQSENTFSIPVKTLKKLSKGRLAKAVFMTHYSMSDILGGRERKRGKENSGNGKADGREKSHGTSSVDKNTRQEDQENKQAETAYEGPQIASYILSASIGVEGHVTELPEPITFTMRHVVEMEDRFIPLCSFWNVSDGVYQGFWSQAGCRVLRTNKSHTKCECDHLTNFAVLMDVHGVEMTEVHQSILQIVTIIGCCISCAALLASFLTFTCFTSLQGERNTIHKNLSLCLLLAEVLFVCGIDRAEHQVACSVIAGFLHFLFLAAFAWMFLEGVHIIFMLVQVFDASRSRLPYYYIAGYGIPTVIVGVSLLFFHEGYGTDKFCWLTTERYFIWSFAGPVALFLLINSIFLAYALSTVCRHADYVFNTKEKTTVGGFRSWVQGAMALEVLLGLTWVFGYFLLNDNSTPIAYIFTVLNSLQGLFIFIFHCLLNKKTQKEYSQVMQGIKLTRSPSMKNTNFTNTRRTSSSHANTSNNQHNRRFNTNTATNPGVDKMELNHNEDHVRLFVSNDSPNDLVAL</sequence>
<keyword evidence="8 15" id="KW-0675">Receptor</keyword>
<dbReference type="Gene3D" id="4.10.1240.10">
    <property type="entry name" value="GPCR, family 2, extracellular hormone receptor domain"/>
    <property type="match status" value="1"/>
</dbReference>
<keyword evidence="3 11" id="KW-0812">Transmembrane</keyword>
<feature type="domain" description="GAIN-B" evidence="13">
    <location>
        <begin position="678"/>
        <end position="890"/>
    </location>
</feature>
<protein>
    <submittedName>
        <fullName evidence="15">Adhesion g protein-coupled receptor l3</fullName>
    </submittedName>
</protein>
<dbReference type="Gene3D" id="1.20.1070.10">
    <property type="entry name" value="Rhodopsin 7-helix transmembrane proteins"/>
    <property type="match status" value="1"/>
</dbReference>
<evidence type="ECO:0000313" key="15">
    <source>
        <dbReference type="EMBL" id="GFN80119.1"/>
    </source>
</evidence>
<comment type="subcellular location">
    <subcellularLocation>
        <location evidence="1">Cell membrane</location>
        <topology evidence="1">Multi-pass membrane protein</topology>
    </subcellularLocation>
</comment>
<dbReference type="SMART" id="SM00303">
    <property type="entry name" value="GPS"/>
    <property type="match status" value="1"/>
</dbReference>
<dbReference type="Pfam" id="PF00059">
    <property type="entry name" value="Lectin_C"/>
    <property type="match status" value="1"/>
</dbReference>
<dbReference type="InterPro" id="IPR046338">
    <property type="entry name" value="GAIN_dom_sf"/>
</dbReference>
<feature type="compositionally biased region" description="Low complexity" evidence="10">
    <location>
        <begin position="419"/>
        <end position="428"/>
    </location>
</feature>
<dbReference type="PANTHER" id="PTHR12011">
    <property type="entry name" value="ADHESION G-PROTEIN COUPLED RECEPTOR"/>
    <property type="match status" value="1"/>
</dbReference>